<keyword evidence="8" id="KW-1185">Reference proteome</keyword>
<dbReference type="FunFam" id="3.40.50.300:FF:000514">
    <property type="entry name" value="Ribosome-releasing factor 2, mitochondrial"/>
    <property type="match status" value="1"/>
</dbReference>
<dbReference type="Pfam" id="PF00009">
    <property type="entry name" value="GTP_EFTU"/>
    <property type="match status" value="1"/>
</dbReference>
<dbReference type="PROSITE" id="PS51722">
    <property type="entry name" value="G_TR_2"/>
    <property type="match status" value="1"/>
</dbReference>
<proteinExistence type="predicted"/>
<evidence type="ECO:0000256" key="3">
    <source>
        <dbReference type="ARBA" id="ARBA00022917"/>
    </source>
</evidence>
<dbReference type="GO" id="GO:0032790">
    <property type="term" value="P:ribosome disassembly"/>
    <property type="evidence" value="ECO:0000318"/>
    <property type="project" value="GO_Central"/>
</dbReference>
<dbReference type="InterPro" id="IPR041095">
    <property type="entry name" value="EFG_II"/>
</dbReference>
<keyword evidence="1" id="KW-0547">Nucleotide-binding</keyword>
<dbReference type="EnsemblMetazoa" id="XM_030977048">
    <property type="protein sequence ID" value="XP_030832908"/>
    <property type="gene ID" value="LOC584381"/>
</dbReference>
<dbReference type="OMA" id="GPQFTFP"/>
<dbReference type="KEGG" id="spu:584381"/>
<dbReference type="CDD" id="cd01693">
    <property type="entry name" value="mtEFG2_like_IV"/>
    <property type="match status" value="1"/>
</dbReference>
<dbReference type="FunFam" id="3.30.70.870:FF:000001">
    <property type="entry name" value="Elongation factor G"/>
    <property type="match status" value="1"/>
</dbReference>
<dbReference type="SMART" id="SM00838">
    <property type="entry name" value="EFG_C"/>
    <property type="match status" value="1"/>
</dbReference>
<dbReference type="SUPFAM" id="SSF52540">
    <property type="entry name" value="P-loop containing nucleoside triphosphate hydrolases"/>
    <property type="match status" value="1"/>
</dbReference>
<dbReference type="CDD" id="cd03713">
    <property type="entry name" value="EFG_mtEFG_C"/>
    <property type="match status" value="1"/>
</dbReference>
<dbReference type="InParanoid" id="A0A7M7N9A2"/>
<evidence type="ECO:0000256" key="5">
    <source>
        <dbReference type="ARBA" id="ARBA00023134"/>
    </source>
</evidence>
<dbReference type="CDD" id="cd01886">
    <property type="entry name" value="EF-G"/>
    <property type="match status" value="1"/>
</dbReference>
<dbReference type="SMART" id="SM00889">
    <property type="entry name" value="EFG_IV"/>
    <property type="match status" value="1"/>
</dbReference>
<dbReference type="PROSITE" id="PS00301">
    <property type="entry name" value="G_TR_1"/>
    <property type="match status" value="1"/>
</dbReference>
<dbReference type="Gene3D" id="3.30.230.10">
    <property type="match status" value="1"/>
</dbReference>
<dbReference type="SUPFAM" id="SSF54980">
    <property type="entry name" value="EF-G C-terminal domain-like"/>
    <property type="match status" value="2"/>
</dbReference>
<dbReference type="InterPro" id="IPR053905">
    <property type="entry name" value="EF-G-like_DII"/>
</dbReference>
<dbReference type="GO" id="GO:0003746">
    <property type="term" value="F:translation elongation factor activity"/>
    <property type="evidence" value="ECO:0007669"/>
    <property type="project" value="UniProtKB-KW"/>
</dbReference>
<evidence type="ECO:0000313" key="7">
    <source>
        <dbReference type="EnsemblMetazoa" id="XP_030832908"/>
    </source>
</evidence>
<dbReference type="InterPro" id="IPR014721">
    <property type="entry name" value="Ribsml_uS5_D2-typ_fold_subgr"/>
</dbReference>
<dbReference type="Pfam" id="PF03764">
    <property type="entry name" value="EFG_IV"/>
    <property type="match status" value="1"/>
</dbReference>
<dbReference type="AlphaFoldDB" id="A0A7M7N9A2"/>
<sequence>MLGKYRNAQRIASLIRKKKIRWTSFSQHSTKSSESGSPADVEKIRNIGILAHIDAGKTTTTERMLYYSGTTRHLGDVDDGDTVTDYMPQERDRGITITSAAVTFPWKNHRINLIDTPGHVDFTMEVERCLRVLDGAVTVLDASAGVEAQTLTVWDQANRHTIPRIGFLNKMDKPAANIDMCLSSIRDKLNTTPLLLQLPIVQSNILSGVVDLVSMETVTWHRSSKGVDDGSRLIHCPLSESQDTSLICQANDARTELVEQVADLDDEFADKMLSSPSFNPLHISSHDLMEAVRSITLHQRGLPLLCGSSLKNKGVQLLMDGVNDYLPSPLFNKDPLMEVYGKDLCVYAFKIIHDRQRGPLIFLRVYSGTLKPQSAIYNASRNCTERVSRLLYVMADSYQEVSNVPAGNIAIAVGLKQTVTGDTLVASKASYNIAKKKHSRQAPLLEPIKVPEPVFFCTIEPPSQAYQADLEKALGCLHREDPSLQVKTDDDTGQLILSGMGELHLDIVQDRIRKEYKIDVELGPLQISYRETITNTATESATLDKVIGDKHHVATVTVSVEPLDDYNGPVQVTTLTNDGKKGDEMHEAVTGGAHSACRQGPLLGFPVLGVAVTIDKYSVAPGTSPTMLAACASQATHNALQQACGNLLEPVMNMEITTSEERLQVVLGDVARRRGQVLAVDNRMKTKVITAATPLAEMMGYSTALRSLTSGTASCSLEFSNYQQMSFAEQDSVIRKLTGIS</sequence>
<dbReference type="Gene3D" id="3.30.70.240">
    <property type="match status" value="1"/>
</dbReference>
<feature type="domain" description="Tr-type G" evidence="6">
    <location>
        <begin position="42"/>
        <end position="330"/>
    </location>
</feature>
<dbReference type="GO" id="GO:0032543">
    <property type="term" value="P:mitochondrial translation"/>
    <property type="evidence" value="ECO:0000318"/>
    <property type="project" value="GO_Central"/>
</dbReference>
<keyword evidence="5" id="KW-0342">GTP-binding</keyword>
<dbReference type="InterPro" id="IPR027417">
    <property type="entry name" value="P-loop_NTPase"/>
</dbReference>
<dbReference type="GO" id="GO:0005759">
    <property type="term" value="C:mitochondrial matrix"/>
    <property type="evidence" value="ECO:0007669"/>
    <property type="project" value="UniProtKB-ARBA"/>
</dbReference>
<dbReference type="InterPro" id="IPR009022">
    <property type="entry name" value="EFG_III"/>
</dbReference>
<keyword evidence="2" id="KW-0251">Elongation factor</keyword>
<evidence type="ECO:0000313" key="8">
    <source>
        <dbReference type="Proteomes" id="UP000007110"/>
    </source>
</evidence>
<dbReference type="InterPro" id="IPR031157">
    <property type="entry name" value="G_TR_CS"/>
</dbReference>
<dbReference type="NCBIfam" id="TIGR00231">
    <property type="entry name" value="small_GTP"/>
    <property type="match status" value="1"/>
</dbReference>
<dbReference type="InterPro" id="IPR005225">
    <property type="entry name" value="Small_GTP-bd"/>
</dbReference>
<dbReference type="FunFam" id="3.30.230.10:FF:000033">
    <property type="entry name" value="Ribosome-releasing factor 2, mitochondrial"/>
    <property type="match status" value="1"/>
</dbReference>
<dbReference type="Proteomes" id="UP000007110">
    <property type="component" value="Unassembled WGS sequence"/>
</dbReference>
<dbReference type="Pfam" id="PF14492">
    <property type="entry name" value="EFG_III"/>
    <property type="match status" value="1"/>
</dbReference>
<dbReference type="InterPro" id="IPR005517">
    <property type="entry name" value="Transl_elong_EFG/EF2_IV"/>
</dbReference>
<dbReference type="FunCoup" id="A0A7M7N9A2">
    <property type="interactions" value="317"/>
</dbReference>
<dbReference type="Pfam" id="PF00679">
    <property type="entry name" value="EFG_C"/>
    <property type="match status" value="1"/>
</dbReference>
<reference evidence="8" key="1">
    <citation type="submission" date="2015-02" db="EMBL/GenBank/DDBJ databases">
        <title>Genome sequencing for Strongylocentrotus purpuratus.</title>
        <authorList>
            <person name="Murali S."/>
            <person name="Liu Y."/>
            <person name="Vee V."/>
            <person name="English A."/>
            <person name="Wang M."/>
            <person name="Skinner E."/>
            <person name="Han Y."/>
            <person name="Muzny D.M."/>
            <person name="Worley K.C."/>
            <person name="Gibbs R.A."/>
        </authorList>
    </citation>
    <scope>NUCLEOTIDE SEQUENCE</scope>
</reference>
<dbReference type="Gene3D" id="2.40.30.10">
    <property type="entry name" value="Translation factors"/>
    <property type="match status" value="1"/>
</dbReference>
<reference evidence="7" key="2">
    <citation type="submission" date="2021-01" db="UniProtKB">
        <authorList>
            <consortium name="EnsemblMetazoa"/>
        </authorList>
    </citation>
    <scope>IDENTIFICATION</scope>
</reference>
<dbReference type="FunFam" id="3.30.70.240:FF:000008">
    <property type="entry name" value="Ribosome-releasing factor 2, mitochondrial"/>
    <property type="match status" value="1"/>
</dbReference>
<evidence type="ECO:0000256" key="2">
    <source>
        <dbReference type="ARBA" id="ARBA00022768"/>
    </source>
</evidence>
<organism evidence="7 8">
    <name type="scientific">Strongylocentrotus purpuratus</name>
    <name type="common">Purple sea urchin</name>
    <dbReference type="NCBI Taxonomy" id="7668"/>
    <lineage>
        <taxon>Eukaryota</taxon>
        <taxon>Metazoa</taxon>
        <taxon>Echinodermata</taxon>
        <taxon>Eleutherozoa</taxon>
        <taxon>Echinozoa</taxon>
        <taxon>Echinoidea</taxon>
        <taxon>Euechinoidea</taxon>
        <taxon>Echinacea</taxon>
        <taxon>Camarodonta</taxon>
        <taxon>Echinidea</taxon>
        <taxon>Strongylocentrotidae</taxon>
        <taxon>Strongylocentrotus</taxon>
    </lineage>
</organism>
<accession>A0A7M7N9A2</accession>
<name>A0A7M7N9A2_STRPU</name>
<dbReference type="InterPro" id="IPR020568">
    <property type="entry name" value="Ribosomal_Su5_D2-typ_SF"/>
</dbReference>
<keyword evidence="4" id="KW-0496">Mitochondrion</keyword>
<dbReference type="CTD" id="84340"/>
<dbReference type="InterPro" id="IPR035649">
    <property type="entry name" value="EFG_V"/>
</dbReference>
<dbReference type="SUPFAM" id="SSF54211">
    <property type="entry name" value="Ribosomal protein S5 domain 2-like"/>
    <property type="match status" value="1"/>
</dbReference>
<dbReference type="PRINTS" id="PR00315">
    <property type="entry name" value="ELONGATNFCT"/>
</dbReference>
<dbReference type="PANTHER" id="PTHR43261">
    <property type="entry name" value="TRANSLATION ELONGATION FACTOR G-RELATED"/>
    <property type="match status" value="1"/>
</dbReference>
<dbReference type="Pfam" id="PF22042">
    <property type="entry name" value="EF-G_D2"/>
    <property type="match status" value="1"/>
</dbReference>
<dbReference type="PANTHER" id="PTHR43261:SF1">
    <property type="entry name" value="RIBOSOME-RELEASING FACTOR 2, MITOCHONDRIAL"/>
    <property type="match status" value="1"/>
</dbReference>
<dbReference type="GO" id="GO:0003924">
    <property type="term" value="F:GTPase activity"/>
    <property type="evidence" value="ECO:0000318"/>
    <property type="project" value="GO_Central"/>
</dbReference>
<dbReference type="GeneID" id="584381"/>
<dbReference type="GO" id="GO:0005525">
    <property type="term" value="F:GTP binding"/>
    <property type="evidence" value="ECO:0007669"/>
    <property type="project" value="UniProtKB-KW"/>
</dbReference>
<evidence type="ECO:0000256" key="1">
    <source>
        <dbReference type="ARBA" id="ARBA00022741"/>
    </source>
</evidence>
<evidence type="ECO:0000256" key="4">
    <source>
        <dbReference type="ARBA" id="ARBA00023128"/>
    </source>
</evidence>
<evidence type="ECO:0000259" key="6">
    <source>
        <dbReference type="PROSITE" id="PS51722"/>
    </source>
</evidence>
<dbReference type="InterPro" id="IPR035647">
    <property type="entry name" value="EFG_III/V"/>
</dbReference>
<dbReference type="RefSeq" id="XP_030832908.1">
    <property type="nucleotide sequence ID" value="XM_030977048.1"/>
</dbReference>
<dbReference type="Gene3D" id="3.40.50.300">
    <property type="entry name" value="P-loop containing nucleotide triphosphate hydrolases"/>
    <property type="match status" value="1"/>
</dbReference>
<protein>
    <recommendedName>
        <fullName evidence="6">Tr-type G domain-containing protein</fullName>
    </recommendedName>
</protein>
<dbReference type="CDD" id="cd16262">
    <property type="entry name" value="EFG_III"/>
    <property type="match status" value="1"/>
</dbReference>
<dbReference type="OrthoDB" id="198619at2759"/>
<dbReference type="Gene3D" id="3.30.70.870">
    <property type="entry name" value="Elongation Factor G (Translational Gtpase), domain 3"/>
    <property type="match status" value="1"/>
</dbReference>
<dbReference type="InterPro" id="IPR000795">
    <property type="entry name" value="T_Tr_GTP-bd_dom"/>
</dbReference>
<dbReference type="InterPro" id="IPR009000">
    <property type="entry name" value="Transl_B-barrel_sf"/>
</dbReference>
<dbReference type="SUPFAM" id="SSF50447">
    <property type="entry name" value="Translation proteins"/>
    <property type="match status" value="1"/>
</dbReference>
<keyword evidence="3" id="KW-0648">Protein biosynthesis</keyword>
<dbReference type="InterPro" id="IPR000640">
    <property type="entry name" value="EFG_V-like"/>
</dbReference>